<dbReference type="GO" id="GO:0005886">
    <property type="term" value="C:plasma membrane"/>
    <property type="evidence" value="ECO:0007669"/>
    <property type="project" value="UniProtKB-SubCell"/>
</dbReference>
<dbReference type="InterPro" id="IPR001667">
    <property type="entry name" value="DDH_dom"/>
</dbReference>
<dbReference type="Proteomes" id="UP000029382">
    <property type="component" value="Unassembled WGS sequence"/>
</dbReference>
<dbReference type="PANTHER" id="PTHR47618">
    <property type="entry name" value="BIFUNCTIONAL OLIGORIBONUCLEASE AND PAP PHOSPHATASE NRNA"/>
    <property type="match status" value="1"/>
</dbReference>
<evidence type="ECO:0000256" key="2">
    <source>
        <dbReference type="ARBA" id="ARBA00022475"/>
    </source>
</evidence>
<comment type="subcellular location">
    <subcellularLocation>
        <location evidence="1">Cell membrane</location>
        <topology evidence="1">Multi-pass membrane protein</topology>
    </subcellularLocation>
</comment>
<feature type="binding site" evidence="7">
    <location>
        <position position="347"/>
    </location>
    <ligand>
        <name>Mn(2+)</name>
        <dbReference type="ChEBI" id="CHEBI:29035"/>
        <label>1</label>
    </ligand>
</feature>
<dbReference type="Pfam" id="PF02272">
    <property type="entry name" value="DHHA1"/>
    <property type="match status" value="1"/>
</dbReference>
<dbReference type="EMBL" id="FOTG01000012">
    <property type="protein sequence ID" value="SFL43281.1"/>
    <property type="molecule type" value="Genomic_DNA"/>
</dbReference>
<keyword evidence="3 8" id="KW-0812">Transmembrane</keyword>
<evidence type="ECO:0000259" key="11">
    <source>
        <dbReference type="Pfam" id="PF21370"/>
    </source>
</evidence>
<dbReference type="PANTHER" id="PTHR47618:SF2">
    <property type="entry name" value="CYCLIC-DI-AMP PHOSPHODIESTERASE GDPP"/>
    <property type="match status" value="1"/>
</dbReference>
<sequence>MKRFRFATIHLVMIGLILFGILAICVRLFQTESAILAAIFLALSLLVALLYYQKENYELSELEQIELLNNQTEVGLKHLLEQMPVGVVQFDQETNEVEWFNPYAELIFTSEEGEFEDDVIRRIIGAKREGDATQTFELNGNKYSSYIDSSTGIFYFFDTSMGNRQLGDAAFLRPVIGIISIDNYDDVTDDLSDADISQINSFIANFISNFTKSKNIFYRRVNMDRFYFFTDYAVLSSLIDDKFDVLEAFRKQAKEEHNLPLTLSMGVSYGDDNHQQIGQVALQNLNTALVRGGDQVVICENDEHKKPLYFGGGSVSTVKRTRTRTRAMMTAISDHIKGVDRVFVVGHRNIDMDALGSAVGMQFFASNINKESYVVYNPDEMSPDITRAVKRLQEDAKTRLITIKQAMSMMTERSLLIMVDHSKIDLTLSQKLYNKFTDVIVVDHHRRDENFPENAVLTFIESGASSASELVTELIQFQNAKKRLSKIQASVLMAGIMLDTKNFSASVTSRTFDVASYLRAHGSDSIEIQNISQTDFEEYRLVNELILRGRKIYDNIIIASGRDGVNYSKVVASKAADTMLSLAGIEATFVLVQVAPNKVAISARSRSKINVQRMMEEIGGGGHFTLAACQLENTTVSQAEAMLLDVIENDLRENMEAER</sequence>
<feature type="transmembrane region" description="Helical" evidence="8">
    <location>
        <begin position="7"/>
        <end position="29"/>
    </location>
</feature>
<gene>
    <name evidence="12" type="ORF">H702_01625</name>
    <name evidence="13" type="ORF">SAMN02910290_01772</name>
</gene>
<dbReference type="Gene3D" id="3.10.310.30">
    <property type="match status" value="1"/>
</dbReference>
<comment type="cofactor">
    <cofactor evidence="7">
        <name>Mn(2+)</name>
        <dbReference type="ChEBI" id="CHEBI:29035"/>
    </cofactor>
    <text evidence="7">For phosphodiesterase activity, probably binds 2 Mn(2+) per subunit.</text>
</comment>
<reference evidence="13 15" key="2">
    <citation type="submission" date="2016-10" db="EMBL/GenBank/DDBJ databases">
        <authorList>
            <person name="Varghese N."/>
            <person name="Submissions S."/>
        </authorList>
    </citation>
    <scope>NUCLEOTIDE SEQUENCE [LARGE SCALE GENOMIC DNA]</scope>
    <source>
        <strain evidence="13 15">JB1</strain>
    </source>
</reference>
<comment type="function">
    <text evidence="6">Has phosphodiesterase (PDE) activity against cyclic-di-AMP (c-di-AMP).</text>
</comment>
<feature type="binding site" evidence="7">
    <location>
        <position position="420"/>
    </location>
    <ligand>
        <name>Mn(2+)</name>
        <dbReference type="ChEBI" id="CHEBI:29035"/>
        <label>1</label>
    </ligand>
</feature>
<accession>A0A091BY33</accession>
<dbReference type="Gene3D" id="3.90.1640.10">
    <property type="entry name" value="inorganic pyrophosphatase (n-terminal core)"/>
    <property type="match status" value="1"/>
</dbReference>
<evidence type="ECO:0000256" key="6">
    <source>
        <dbReference type="PIRNR" id="PIRNR026583"/>
    </source>
</evidence>
<dbReference type="GO" id="GO:0003676">
    <property type="term" value="F:nucleic acid binding"/>
    <property type="evidence" value="ECO:0007669"/>
    <property type="project" value="UniProtKB-UniRule"/>
</dbReference>
<name>A0A091BY33_STREI</name>
<feature type="domain" description="DDH" evidence="9">
    <location>
        <begin position="341"/>
        <end position="496"/>
    </location>
</feature>
<evidence type="ECO:0000256" key="5">
    <source>
        <dbReference type="ARBA" id="ARBA00023136"/>
    </source>
</evidence>
<feature type="binding site" evidence="7">
    <location>
        <position position="420"/>
    </location>
    <ligand>
        <name>Mn(2+)</name>
        <dbReference type="ChEBI" id="CHEBI:29035"/>
        <label>2</label>
    </ligand>
</feature>
<keyword evidence="7" id="KW-0479">Metal-binding</keyword>
<feature type="binding site" evidence="7">
    <location>
        <position position="499"/>
    </location>
    <ligand>
        <name>Mn(2+)</name>
        <dbReference type="ChEBI" id="CHEBI:29035"/>
        <label>2</label>
    </ligand>
</feature>
<dbReference type="GO" id="GO:0046872">
    <property type="term" value="F:metal ion binding"/>
    <property type="evidence" value="ECO:0007669"/>
    <property type="project" value="UniProtKB-KW"/>
</dbReference>
<dbReference type="SUPFAM" id="SSF64182">
    <property type="entry name" value="DHH phosphoesterases"/>
    <property type="match status" value="1"/>
</dbReference>
<dbReference type="Pfam" id="PF24898">
    <property type="entry name" value="GGDEF_GdpP"/>
    <property type="match status" value="1"/>
</dbReference>
<keyword evidence="15" id="KW-1185">Reference proteome</keyword>
<keyword evidence="4 8" id="KW-1133">Transmembrane helix</keyword>
<dbReference type="Pfam" id="PF01368">
    <property type="entry name" value="DHH"/>
    <property type="match status" value="1"/>
</dbReference>
<dbReference type="InterPro" id="IPR014528">
    <property type="entry name" value="GdpP/PdeA"/>
</dbReference>
<feature type="binding site" evidence="7">
    <location>
        <position position="351"/>
    </location>
    <ligand>
        <name>Mn(2+)</name>
        <dbReference type="ChEBI" id="CHEBI:29035"/>
        <label>1</label>
    </ligand>
</feature>
<evidence type="ECO:0000256" key="1">
    <source>
        <dbReference type="ARBA" id="ARBA00004651"/>
    </source>
</evidence>
<dbReference type="Proteomes" id="UP000182793">
    <property type="component" value="Unassembled WGS sequence"/>
</dbReference>
<evidence type="ECO:0000313" key="14">
    <source>
        <dbReference type="Proteomes" id="UP000029382"/>
    </source>
</evidence>
<evidence type="ECO:0000313" key="15">
    <source>
        <dbReference type="Proteomes" id="UP000182793"/>
    </source>
</evidence>
<dbReference type="InterPro" id="IPR038763">
    <property type="entry name" value="DHH_sf"/>
</dbReference>
<reference evidence="12 14" key="1">
    <citation type="journal article" date="2014" name="Genome Announc.">
        <title>Draft Genome Sequences of Streptococcus bovis Strains ATCC 33317 and JB1.</title>
        <authorList>
            <person name="Benahmed F.H."/>
            <person name="Gopinath G.R."/>
            <person name="Harbottle H."/>
            <person name="Cotta M.A."/>
            <person name="Luo Y."/>
            <person name="Henderson C."/>
            <person name="Teri P."/>
            <person name="Soppet D."/>
            <person name="Rasmussen M."/>
            <person name="Whitehead T.R."/>
            <person name="Davidson M."/>
        </authorList>
    </citation>
    <scope>NUCLEOTIDE SEQUENCE [LARGE SCALE GENOMIC DNA]</scope>
    <source>
        <strain evidence="12 14">JB1</strain>
    </source>
</reference>
<protein>
    <recommendedName>
        <fullName evidence="6">Cyclic-di-AMP phosphodiesterase</fullName>
        <ecNumber evidence="6">3.1.4.-</ecNumber>
    </recommendedName>
</protein>
<proteinExistence type="inferred from homology"/>
<evidence type="ECO:0000259" key="10">
    <source>
        <dbReference type="Pfam" id="PF02272"/>
    </source>
</evidence>
<comment type="similarity">
    <text evidence="6">Belongs to the GdpP/PdeA phosphodiesterase family.</text>
</comment>
<dbReference type="InterPro" id="IPR051319">
    <property type="entry name" value="Oligoribo/pAp-PDE_c-di-AMP_PDE"/>
</dbReference>
<keyword evidence="7" id="KW-0464">Manganese</keyword>
<dbReference type="InterPro" id="IPR003156">
    <property type="entry name" value="DHHA1_dom"/>
</dbReference>
<evidence type="ECO:0000256" key="7">
    <source>
        <dbReference type="PIRSR" id="PIRSR026583-50"/>
    </source>
</evidence>
<dbReference type="Gene3D" id="3.30.450.20">
    <property type="entry name" value="PAS domain"/>
    <property type="match status" value="1"/>
</dbReference>
<dbReference type="EMBL" id="AUZH01000010">
    <property type="protein sequence ID" value="KFN88697.1"/>
    <property type="molecule type" value="Genomic_DNA"/>
</dbReference>
<keyword evidence="6" id="KW-0378">Hydrolase</keyword>
<feature type="binding site" evidence="7">
    <location>
        <position position="353"/>
    </location>
    <ligand>
        <name>Mn(2+)</name>
        <dbReference type="ChEBI" id="CHEBI:29035"/>
        <label>2</label>
    </ligand>
</feature>
<dbReference type="EC" id="3.1.4.-" evidence="6"/>
<feature type="binding site" evidence="7">
    <location>
        <position position="444"/>
    </location>
    <ligand>
        <name>Mn(2+)</name>
        <dbReference type="ChEBI" id="CHEBI:29035"/>
        <label>2</label>
    </ligand>
</feature>
<dbReference type="InterPro" id="IPR049553">
    <property type="entry name" value="GdpP-like_PAS"/>
</dbReference>
<evidence type="ECO:0000256" key="4">
    <source>
        <dbReference type="ARBA" id="ARBA00022989"/>
    </source>
</evidence>
<evidence type="ECO:0000259" key="9">
    <source>
        <dbReference type="Pfam" id="PF01368"/>
    </source>
</evidence>
<keyword evidence="5 6" id="KW-0472">Membrane</keyword>
<comment type="caution">
    <text evidence="12">The sequence shown here is derived from an EMBL/GenBank/DDBJ whole genome shotgun (WGS) entry which is preliminary data.</text>
</comment>
<dbReference type="RefSeq" id="WP_039696104.1">
    <property type="nucleotide sequence ID" value="NZ_AUZH01000010.1"/>
</dbReference>
<feature type="transmembrane region" description="Helical" evidence="8">
    <location>
        <begin position="35"/>
        <end position="52"/>
    </location>
</feature>
<feature type="domain" description="DHHA1" evidence="10">
    <location>
        <begin position="565"/>
        <end position="648"/>
    </location>
</feature>
<feature type="domain" description="Cyclic-di-AMP phosphodiesterase GdpP-like PAS" evidence="11">
    <location>
        <begin position="80"/>
        <end position="158"/>
    </location>
</feature>
<dbReference type="GO" id="GO:0016787">
    <property type="term" value="F:hydrolase activity"/>
    <property type="evidence" value="ECO:0007669"/>
    <property type="project" value="UniProtKB-UniRule"/>
</dbReference>
<evidence type="ECO:0000313" key="12">
    <source>
        <dbReference type="EMBL" id="KFN88697.1"/>
    </source>
</evidence>
<keyword evidence="2 6" id="KW-1003">Cell membrane</keyword>
<dbReference type="AlphaFoldDB" id="A0A091BY33"/>
<dbReference type="FunFam" id="3.90.1640.10:FF:000002">
    <property type="entry name" value="Cyclic-di-AMP phosphodiesterase"/>
    <property type="match status" value="1"/>
</dbReference>
<evidence type="ECO:0000313" key="13">
    <source>
        <dbReference type="EMBL" id="SFL43281.1"/>
    </source>
</evidence>
<evidence type="ECO:0000256" key="8">
    <source>
        <dbReference type="SAM" id="Phobius"/>
    </source>
</evidence>
<dbReference type="Pfam" id="PF21370">
    <property type="entry name" value="PAS_GdpP"/>
    <property type="match status" value="1"/>
</dbReference>
<comment type="catalytic activity">
    <reaction evidence="6">
        <text>3',3'-c-di-AMP + H2O = 5'-O-phosphonoadenylyl-(3'-&gt;5')-adenosine + H(+)</text>
        <dbReference type="Rhea" id="RHEA:54420"/>
        <dbReference type="ChEBI" id="CHEBI:15377"/>
        <dbReference type="ChEBI" id="CHEBI:15378"/>
        <dbReference type="ChEBI" id="CHEBI:71500"/>
        <dbReference type="ChEBI" id="CHEBI:138171"/>
    </reaction>
</comment>
<evidence type="ECO:0000256" key="3">
    <source>
        <dbReference type="ARBA" id="ARBA00022692"/>
    </source>
</evidence>
<dbReference type="PIRSF" id="PIRSF026583">
    <property type="entry name" value="YybT"/>
    <property type="match status" value="1"/>
</dbReference>
<organism evidence="12 14">
    <name type="scientific">Streptococcus equinus JB1</name>
    <dbReference type="NCBI Taxonomy" id="1294274"/>
    <lineage>
        <taxon>Bacteria</taxon>
        <taxon>Bacillati</taxon>
        <taxon>Bacillota</taxon>
        <taxon>Bacilli</taxon>
        <taxon>Lactobacillales</taxon>
        <taxon>Streptococcaceae</taxon>
        <taxon>Streptococcus</taxon>
    </lineage>
</organism>